<dbReference type="Gene3D" id="2.40.160.20">
    <property type="match status" value="1"/>
</dbReference>
<proteinExistence type="predicted"/>
<dbReference type="PANTHER" id="PTHR36920:SF1">
    <property type="entry name" value="OUTER MEMBRANE PROTEIN W"/>
    <property type="match status" value="1"/>
</dbReference>
<sequence>MELTRILAPVALAVSTATVSVAASAGPADYTPPPPAAPPAIYEAGTVMVRVGASYVDPDDDNGKWRFNRDLYPYLDGLRYELDSETTWNFSIGFMPVDHFSVEFIYVGESELDLDLRGLLRPFENEKIRAGSVDRRTGELMVNWFPVCKESWVQPYVGLGGHYTDFDNSSFRVDANDYLASVANAVGPATLFLEDDWGWAAQVGVDIMFGRDSNWLVNVAVQYLDMEVAADLHYAVPAIFDPGVSVNAARTDIEVDPWIYNLGIGYRF</sequence>
<feature type="chain" id="PRO_5046400114" evidence="1">
    <location>
        <begin position="23"/>
        <end position="268"/>
    </location>
</feature>
<dbReference type="InterPro" id="IPR000758">
    <property type="entry name" value="Enterovir_OMP"/>
</dbReference>
<reference evidence="3" key="1">
    <citation type="journal article" date="2019" name="Int. J. Syst. Evol. Microbiol.">
        <title>The Global Catalogue of Microorganisms (GCM) 10K type strain sequencing project: providing services to taxonomists for standard genome sequencing and annotation.</title>
        <authorList>
            <consortium name="The Broad Institute Genomics Platform"/>
            <consortium name="The Broad Institute Genome Sequencing Center for Infectious Disease"/>
            <person name="Wu L."/>
            <person name="Ma J."/>
        </authorList>
    </citation>
    <scope>NUCLEOTIDE SEQUENCE [LARGE SCALE GENOMIC DNA]</scope>
    <source>
        <strain evidence="3">CGMCC 1.13718</strain>
    </source>
</reference>
<dbReference type="InterPro" id="IPR011250">
    <property type="entry name" value="OMP/PagP_B-barrel"/>
</dbReference>
<dbReference type="PANTHER" id="PTHR36920">
    <property type="match status" value="1"/>
</dbReference>
<dbReference type="SUPFAM" id="SSF56925">
    <property type="entry name" value="OMPA-like"/>
    <property type="match status" value="1"/>
</dbReference>
<evidence type="ECO:0000313" key="2">
    <source>
        <dbReference type="EMBL" id="MFC6635236.1"/>
    </source>
</evidence>
<dbReference type="RefSeq" id="WP_193193337.1">
    <property type="nucleotide sequence ID" value="NZ_JACZFR010000044.1"/>
</dbReference>
<keyword evidence="3" id="KW-1185">Reference proteome</keyword>
<name>A0ABW1YR48_9GAMM</name>
<feature type="signal peptide" evidence="1">
    <location>
        <begin position="1"/>
        <end position="22"/>
    </location>
</feature>
<gene>
    <name evidence="2" type="ORF">ACFQBM_18285</name>
</gene>
<protein>
    <submittedName>
        <fullName evidence="2">OmpW family protein</fullName>
    </submittedName>
</protein>
<dbReference type="Pfam" id="PF03922">
    <property type="entry name" value="OmpW"/>
    <property type="match status" value="1"/>
</dbReference>
<dbReference type="Proteomes" id="UP001596425">
    <property type="component" value="Unassembled WGS sequence"/>
</dbReference>
<keyword evidence="1" id="KW-0732">Signal</keyword>
<accession>A0ABW1YR48</accession>
<organism evidence="2 3">
    <name type="scientific">Microbulbifer taiwanensis</name>
    <dbReference type="NCBI Taxonomy" id="986746"/>
    <lineage>
        <taxon>Bacteria</taxon>
        <taxon>Pseudomonadati</taxon>
        <taxon>Pseudomonadota</taxon>
        <taxon>Gammaproteobacteria</taxon>
        <taxon>Cellvibrionales</taxon>
        <taxon>Microbulbiferaceae</taxon>
        <taxon>Microbulbifer</taxon>
    </lineage>
</organism>
<dbReference type="EMBL" id="JBHSVR010000001">
    <property type="protein sequence ID" value="MFC6635236.1"/>
    <property type="molecule type" value="Genomic_DNA"/>
</dbReference>
<dbReference type="InterPro" id="IPR005618">
    <property type="entry name" value="OMPW"/>
</dbReference>
<dbReference type="PROSITE" id="PS00695">
    <property type="entry name" value="ENT_VIR_OMP_2"/>
    <property type="match status" value="1"/>
</dbReference>
<evidence type="ECO:0000313" key="3">
    <source>
        <dbReference type="Proteomes" id="UP001596425"/>
    </source>
</evidence>
<evidence type="ECO:0000256" key="1">
    <source>
        <dbReference type="SAM" id="SignalP"/>
    </source>
</evidence>
<comment type="caution">
    <text evidence="2">The sequence shown here is derived from an EMBL/GenBank/DDBJ whole genome shotgun (WGS) entry which is preliminary data.</text>
</comment>